<evidence type="ECO:0000313" key="3">
    <source>
        <dbReference type="EMBL" id="JAC84384.1"/>
    </source>
</evidence>
<feature type="region of interest" description="Disordered" evidence="2">
    <location>
        <begin position="1"/>
        <end position="46"/>
    </location>
</feature>
<feature type="compositionally biased region" description="Basic residues" evidence="2">
    <location>
        <begin position="559"/>
        <end position="569"/>
    </location>
</feature>
<keyword evidence="1" id="KW-0175">Coiled coil</keyword>
<name>A0A061SMT6_9CHLO</name>
<feature type="region of interest" description="Disordered" evidence="2">
    <location>
        <begin position="549"/>
        <end position="569"/>
    </location>
</feature>
<evidence type="ECO:0000256" key="1">
    <source>
        <dbReference type="SAM" id="Coils"/>
    </source>
</evidence>
<feature type="compositionally biased region" description="Low complexity" evidence="2">
    <location>
        <begin position="15"/>
        <end position="33"/>
    </location>
</feature>
<gene>
    <name evidence="3" type="ORF">TSPGSL018_1102</name>
</gene>
<feature type="compositionally biased region" description="Basic and acidic residues" evidence="2">
    <location>
        <begin position="549"/>
        <end position="558"/>
    </location>
</feature>
<feature type="compositionally biased region" description="Low complexity" evidence="2">
    <location>
        <begin position="350"/>
        <end position="367"/>
    </location>
</feature>
<feature type="region of interest" description="Disordered" evidence="2">
    <location>
        <begin position="347"/>
        <end position="367"/>
    </location>
</feature>
<feature type="coiled-coil region" evidence="1">
    <location>
        <begin position="100"/>
        <end position="166"/>
    </location>
</feature>
<proteinExistence type="predicted"/>
<dbReference type="AlphaFoldDB" id="A0A061SMT6"/>
<feature type="coiled-coil region" evidence="1">
    <location>
        <begin position="277"/>
        <end position="325"/>
    </location>
</feature>
<protein>
    <submittedName>
        <fullName evidence="3">Uncharacterized protein</fullName>
    </submittedName>
</protein>
<organism evidence="3">
    <name type="scientific">Tetraselmis sp. GSL018</name>
    <dbReference type="NCBI Taxonomy" id="582737"/>
    <lineage>
        <taxon>Eukaryota</taxon>
        <taxon>Viridiplantae</taxon>
        <taxon>Chlorophyta</taxon>
        <taxon>core chlorophytes</taxon>
        <taxon>Chlorodendrophyceae</taxon>
        <taxon>Chlorodendrales</taxon>
        <taxon>Chlorodendraceae</taxon>
        <taxon>Tetraselmis</taxon>
    </lineage>
</organism>
<reference evidence="3" key="1">
    <citation type="submission" date="2014-05" db="EMBL/GenBank/DDBJ databases">
        <title>The transcriptome of the halophilic microalga Tetraselmis sp. GSL018 isolated from the Great Salt Lake, Utah.</title>
        <authorList>
            <person name="Jinkerson R.E."/>
            <person name="D'Adamo S."/>
            <person name="Posewitz M.C."/>
        </authorList>
    </citation>
    <scope>NUCLEOTIDE SEQUENCE</scope>
    <source>
        <strain evidence="3">GSL018</strain>
    </source>
</reference>
<evidence type="ECO:0000256" key="2">
    <source>
        <dbReference type="SAM" id="MobiDB-lite"/>
    </source>
</evidence>
<sequence length="569" mass="64117">MAEGHQAEAGATGVQQQSDAAQARATALQTQEAPNSEELARDNERLRHELQAARAAADELREEVLRSRTESMAASWNAHTKFASAAREHEERETLLQEACAACERHNKELREQLAGAESSAREQVEELRKALGAQGKAMSAITLEKEKLEKRLNHAIVLNKRLDGEVQKTNQLLQRLEPGVGSELSAIREAMESAPDGRAEFEEEVSRLRGEVSEAAGEARAARQALQSFRRYTEAELADIADTVLSLQEGTQKAKASEAAALRAAADADERVRAERSYARREVELLEKQLAEAQKALKAKEEDAAAAQEAQHRYERECTRLREKASGQEHELWRLRAQVVELSEASSVGGQQQQQPGRLPAAAARRIPTAEERDVWEAKAKMKAAIQRAKNLEEDRDVILRNVKVIEAEMKTLTNSLLREKERSSQLRADLAAATSKQRAAEAALPRLQDDYKEAKASLADHARMLSDMHSDCAMWREEARRWREKADYLQQEYKHLERQKSTDAAKVRQSNMELLDRIQAAEEHATEAKSEMSVMKEMIHTLKAEVRQKEMTERELRRKLKQSQHSQ</sequence>
<accession>A0A061SMT6</accession>
<feature type="coiled-coil region" evidence="1">
    <location>
        <begin position="376"/>
        <end position="424"/>
    </location>
</feature>
<dbReference type="EMBL" id="GBEZ01000506">
    <property type="protein sequence ID" value="JAC84384.1"/>
    <property type="molecule type" value="Transcribed_RNA"/>
</dbReference>